<dbReference type="SUPFAM" id="SSF51230">
    <property type="entry name" value="Single hybrid motif"/>
    <property type="match status" value="1"/>
</dbReference>
<reference evidence="3 4" key="1">
    <citation type="submission" date="2018-05" db="EMBL/GenBank/DDBJ databases">
        <title>Antimicrobial susceptibility testing and genomic analysis of Arcobacter skirrowii strains and one Arcobacter butzleri isolated from German poultry farms.</title>
        <authorList>
            <person name="Haenel I."/>
            <person name="Hotzel H."/>
            <person name="Tomaso H."/>
            <person name="Busch A."/>
        </authorList>
    </citation>
    <scope>NUCLEOTIDE SEQUENCE [LARGE SCALE GENOMIC DNA]</scope>
    <source>
        <strain evidence="4">v</strain>
    </source>
</reference>
<dbReference type="CDD" id="cd06850">
    <property type="entry name" value="biotinyl_domain"/>
    <property type="match status" value="1"/>
</dbReference>
<gene>
    <name evidence="3" type="ORF">DF188_01950</name>
</gene>
<dbReference type="EMBL" id="QEYI01000001">
    <property type="protein sequence ID" value="PWE23469.1"/>
    <property type="molecule type" value="Genomic_DNA"/>
</dbReference>
<dbReference type="Gene3D" id="2.40.50.100">
    <property type="match status" value="1"/>
</dbReference>
<dbReference type="InterPro" id="IPR011053">
    <property type="entry name" value="Single_hybrid_motif"/>
</dbReference>
<organism evidence="3 4">
    <name type="scientific">Aliarcobacter skirrowii</name>
    <dbReference type="NCBI Taxonomy" id="28200"/>
    <lineage>
        <taxon>Bacteria</taxon>
        <taxon>Pseudomonadati</taxon>
        <taxon>Campylobacterota</taxon>
        <taxon>Epsilonproteobacteria</taxon>
        <taxon>Campylobacterales</taxon>
        <taxon>Arcobacteraceae</taxon>
        <taxon>Aliarcobacter</taxon>
    </lineage>
</organism>
<dbReference type="PANTHER" id="PTHR45266">
    <property type="entry name" value="OXALOACETATE DECARBOXYLASE ALPHA CHAIN"/>
    <property type="match status" value="1"/>
</dbReference>
<dbReference type="RefSeq" id="WP_109065875.1">
    <property type="nucleotide sequence ID" value="NZ_JAUQUC010000055.1"/>
</dbReference>
<keyword evidence="1" id="KW-0092">Biotin</keyword>
<dbReference type="Proteomes" id="UP000245014">
    <property type="component" value="Unassembled WGS sequence"/>
</dbReference>
<dbReference type="PANTHER" id="PTHR45266:SF3">
    <property type="entry name" value="OXALOACETATE DECARBOXYLASE ALPHA CHAIN"/>
    <property type="match status" value="1"/>
</dbReference>
<accession>A0A2U2C350</accession>
<name>A0A2U2C350_9BACT</name>
<sequence length="126" mass="13420">MANGNYTVVVDGQRFNVSVFEGDVQNIQVAAPVQQVVQAPINQAPVQTAAPKVNYSGTEATAPVNGNVWKILVKEGDRVEKDQQIMILEAMKMEIDVVAPVSGTVSKILTEANKAVEEGSVLAIIS</sequence>
<protein>
    <recommendedName>
        <fullName evidence="2">Lipoyl-binding domain-containing protein</fullName>
    </recommendedName>
</protein>
<evidence type="ECO:0000313" key="4">
    <source>
        <dbReference type="Proteomes" id="UP000245014"/>
    </source>
</evidence>
<dbReference type="PROSITE" id="PS50968">
    <property type="entry name" value="BIOTINYL_LIPOYL"/>
    <property type="match status" value="1"/>
</dbReference>
<evidence type="ECO:0000259" key="2">
    <source>
        <dbReference type="PROSITE" id="PS50968"/>
    </source>
</evidence>
<dbReference type="InterPro" id="IPR050709">
    <property type="entry name" value="Biotin_Carboxyl_Carrier/Decarb"/>
</dbReference>
<dbReference type="AlphaFoldDB" id="A0A2U2C350"/>
<proteinExistence type="predicted"/>
<dbReference type="InterPro" id="IPR001882">
    <property type="entry name" value="Biotin_BS"/>
</dbReference>
<feature type="domain" description="Lipoyl-binding" evidence="2">
    <location>
        <begin position="50"/>
        <end position="126"/>
    </location>
</feature>
<evidence type="ECO:0000256" key="1">
    <source>
        <dbReference type="ARBA" id="ARBA00023267"/>
    </source>
</evidence>
<dbReference type="PROSITE" id="PS00188">
    <property type="entry name" value="BIOTIN"/>
    <property type="match status" value="1"/>
</dbReference>
<evidence type="ECO:0000313" key="3">
    <source>
        <dbReference type="EMBL" id="PWE23469.1"/>
    </source>
</evidence>
<dbReference type="STRING" id="28200.GCA_001572935_00422"/>
<dbReference type="Pfam" id="PF00364">
    <property type="entry name" value="Biotin_lipoyl"/>
    <property type="match status" value="1"/>
</dbReference>
<dbReference type="InterPro" id="IPR000089">
    <property type="entry name" value="Biotin_lipoyl"/>
</dbReference>
<comment type="caution">
    <text evidence="3">The sequence shown here is derived from an EMBL/GenBank/DDBJ whole genome shotgun (WGS) entry which is preliminary data.</text>
</comment>
<dbReference type="FunFam" id="2.40.50.100:FF:000003">
    <property type="entry name" value="Acetyl-CoA carboxylase biotin carboxyl carrier protein"/>
    <property type="match status" value="1"/>
</dbReference>